<evidence type="ECO:0000259" key="13">
    <source>
        <dbReference type="PROSITE" id="PS50109"/>
    </source>
</evidence>
<evidence type="ECO:0000313" key="16">
    <source>
        <dbReference type="EMBL" id="KIX13265.1"/>
    </source>
</evidence>
<dbReference type="InParanoid" id="A0A0D2JUQ3"/>
<dbReference type="InterPro" id="IPR050351">
    <property type="entry name" value="BphY/WalK/GraS-like"/>
</dbReference>
<dbReference type="GO" id="GO:0030295">
    <property type="term" value="F:protein kinase activator activity"/>
    <property type="evidence" value="ECO:0007669"/>
    <property type="project" value="TreeGrafter"/>
</dbReference>
<dbReference type="SMART" id="SM00387">
    <property type="entry name" value="HATPase_c"/>
    <property type="match status" value="1"/>
</dbReference>
<dbReference type="CDD" id="cd00082">
    <property type="entry name" value="HisKA"/>
    <property type="match status" value="1"/>
</dbReference>
<dbReference type="InterPro" id="IPR003594">
    <property type="entry name" value="HATPase_dom"/>
</dbReference>
<dbReference type="InterPro" id="IPR036097">
    <property type="entry name" value="HisK_dim/P_sf"/>
</dbReference>
<evidence type="ECO:0000313" key="17">
    <source>
        <dbReference type="Proteomes" id="UP000032233"/>
    </source>
</evidence>
<sequence>MGSGYSKQPKLTSDLIIHKEVMLNIIQSIADGVMVINRTGDIILVNQALCRILEMDQDRILGKGWGELFIADEANLDFAQVVVDVIQKNQVHYNREVCYASPSAKTKELIANTSLLREDDGDIIGVVAVFKDVTELKGLHRREVELLRQSRMLYDENKEGLDRIARAVAHEVRNPVTAIGGLAHRLLKEESPNSRGAAYLKRIVDGAKSLERIVEQVRLYSEIPRPSITEVQLDKWLKEFLSDYRGRAEQQAVRITLNLDQHIKVRLDHTLMHMALGHIVENALDSMPAGGEFTVDLKAETGWAVVDFSDTGRGMEKSEIPYLFDPFYTTKADSVGMSLAISRRILAEHFAEIKAKSTPGKGSEFTVRLPLAPDQA</sequence>
<dbReference type="GO" id="GO:0005524">
    <property type="term" value="F:ATP binding"/>
    <property type="evidence" value="ECO:0007669"/>
    <property type="project" value="UniProtKB-KW"/>
</dbReference>
<evidence type="ECO:0000259" key="15">
    <source>
        <dbReference type="PROSITE" id="PS50113"/>
    </source>
</evidence>
<organism evidence="16 17">
    <name type="scientific">Dethiosulfatarculus sandiegensis</name>
    <dbReference type="NCBI Taxonomy" id="1429043"/>
    <lineage>
        <taxon>Bacteria</taxon>
        <taxon>Pseudomonadati</taxon>
        <taxon>Thermodesulfobacteriota</taxon>
        <taxon>Desulfarculia</taxon>
        <taxon>Desulfarculales</taxon>
        <taxon>Desulfarculaceae</taxon>
        <taxon>Dethiosulfatarculus</taxon>
    </lineage>
</organism>
<dbReference type="SUPFAM" id="SSF47384">
    <property type="entry name" value="Homodimeric domain of signal transducing histidine kinase"/>
    <property type="match status" value="1"/>
</dbReference>
<evidence type="ECO:0000256" key="9">
    <source>
        <dbReference type="ARBA" id="ARBA00022840"/>
    </source>
</evidence>
<keyword evidence="6" id="KW-0812">Transmembrane</keyword>
<keyword evidence="4" id="KW-0597">Phosphoprotein</keyword>
<dbReference type="SUPFAM" id="SSF55785">
    <property type="entry name" value="PYP-like sensor domain (PAS domain)"/>
    <property type="match status" value="1"/>
</dbReference>
<dbReference type="InterPro" id="IPR000700">
    <property type="entry name" value="PAS-assoc_C"/>
</dbReference>
<comment type="catalytic activity">
    <reaction evidence="1">
        <text>ATP + protein L-histidine = ADP + protein N-phospho-L-histidine.</text>
        <dbReference type="EC" id="2.7.13.3"/>
    </reaction>
</comment>
<dbReference type="SMART" id="SM00091">
    <property type="entry name" value="PAS"/>
    <property type="match status" value="1"/>
</dbReference>
<proteinExistence type="predicted"/>
<name>A0A0D2JUQ3_9BACT</name>
<feature type="domain" description="PAS" evidence="14">
    <location>
        <begin position="18"/>
        <end position="63"/>
    </location>
</feature>
<dbReference type="EC" id="2.7.13.3" evidence="3"/>
<keyword evidence="9" id="KW-0067">ATP-binding</keyword>
<evidence type="ECO:0000256" key="2">
    <source>
        <dbReference type="ARBA" id="ARBA00004141"/>
    </source>
</evidence>
<evidence type="ECO:0000256" key="5">
    <source>
        <dbReference type="ARBA" id="ARBA00022679"/>
    </source>
</evidence>
<dbReference type="PRINTS" id="PR00344">
    <property type="entry name" value="BCTRLSENSOR"/>
</dbReference>
<evidence type="ECO:0000256" key="6">
    <source>
        <dbReference type="ARBA" id="ARBA00022692"/>
    </source>
</evidence>
<protein>
    <recommendedName>
        <fullName evidence="3">histidine kinase</fullName>
        <ecNumber evidence="3">2.7.13.3</ecNumber>
    </recommendedName>
</protein>
<keyword evidence="17" id="KW-1185">Reference proteome</keyword>
<dbReference type="GO" id="GO:0016020">
    <property type="term" value="C:membrane"/>
    <property type="evidence" value="ECO:0007669"/>
    <property type="project" value="UniProtKB-SubCell"/>
</dbReference>
<dbReference type="PANTHER" id="PTHR42878:SF7">
    <property type="entry name" value="SENSOR HISTIDINE KINASE GLRK"/>
    <property type="match status" value="1"/>
</dbReference>
<keyword evidence="12" id="KW-0472">Membrane</keyword>
<dbReference type="InterPro" id="IPR003661">
    <property type="entry name" value="HisK_dim/P_dom"/>
</dbReference>
<comment type="caution">
    <text evidence="16">The sequence shown here is derived from an EMBL/GenBank/DDBJ whole genome shotgun (WGS) entry which is preliminary data.</text>
</comment>
<evidence type="ECO:0000256" key="11">
    <source>
        <dbReference type="ARBA" id="ARBA00023012"/>
    </source>
</evidence>
<evidence type="ECO:0000256" key="8">
    <source>
        <dbReference type="ARBA" id="ARBA00022777"/>
    </source>
</evidence>
<dbReference type="GO" id="GO:0000155">
    <property type="term" value="F:phosphorelay sensor kinase activity"/>
    <property type="evidence" value="ECO:0007669"/>
    <property type="project" value="InterPro"/>
</dbReference>
<dbReference type="PROSITE" id="PS50109">
    <property type="entry name" value="HIS_KIN"/>
    <property type="match status" value="1"/>
</dbReference>
<dbReference type="InterPro" id="IPR013767">
    <property type="entry name" value="PAS_fold"/>
</dbReference>
<dbReference type="InterPro" id="IPR036890">
    <property type="entry name" value="HATPase_C_sf"/>
</dbReference>
<keyword evidence="11" id="KW-0902">Two-component regulatory system</keyword>
<dbReference type="GO" id="GO:0007234">
    <property type="term" value="P:osmosensory signaling via phosphorelay pathway"/>
    <property type="evidence" value="ECO:0007669"/>
    <property type="project" value="TreeGrafter"/>
</dbReference>
<accession>A0A0D2JUQ3</accession>
<dbReference type="SUPFAM" id="SSF55874">
    <property type="entry name" value="ATPase domain of HSP90 chaperone/DNA topoisomerase II/histidine kinase"/>
    <property type="match status" value="1"/>
</dbReference>
<dbReference type="PROSITE" id="PS50113">
    <property type="entry name" value="PAC"/>
    <property type="match status" value="1"/>
</dbReference>
<keyword evidence="5" id="KW-0808">Transferase</keyword>
<dbReference type="Gene3D" id="1.10.287.130">
    <property type="match status" value="1"/>
</dbReference>
<evidence type="ECO:0000256" key="4">
    <source>
        <dbReference type="ARBA" id="ARBA00022553"/>
    </source>
</evidence>
<feature type="domain" description="Histidine kinase" evidence="13">
    <location>
        <begin position="167"/>
        <end position="373"/>
    </location>
</feature>
<evidence type="ECO:0000256" key="7">
    <source>
        <dbReference type="ARBA" id="ARBA00022741"/>
    </source>
</evidence>
<keyword evidence="7" id="KW-0547">Nucleotide-binding</keyword>
<dbReference type="InterPro" id="IPR000014">
    <property type="entry name" value="PAS"/>
</dbReference>
<dbReference type="InterPro" id="IPR004358">
    <property type="entry name" value="Sig_transdc_His_kin-like_C"/>
</dbReference>
<feature type="domain" description="PAC" evidence="15">
    <location>
        <begin position="93"/>
        <end position="145"/>
    </location>
</feature>
<evidence type="ECO:0000259" key="14">
    <source>
        <dbReference type="PROSITE" id="PS50112"/>
    </source>
</evidence>
<dbReference type="PROSITE" id="PS50112">
    <property type="entry name" value="PAS"/>
    <property type="match status" value="1"/>
</dbReference>
<keyword evidence="10" id="KW-1133">Transmembrane helix</keyword>
<dbReference type="AlphaFoldDB" id="A0A0D2JUQ3"/>
<evidence type="ECO:0000256" key="3">
    <source>
        <dbReference type="ARBA" id="ARBA00012438"/>
    </source>
</evidence>
<dbReference type="Gene3D" id="3.30.565.10">
    <property type="entry name" value="Histidine kinase-like ATPase, C-terminal domain"/>
    <property type="match status" value="1"/>
</dbReference>
<gene>
    <name evidence="16" type="ORF">X474_14800</name>
</gene>
<dbReference type="CDD" id="cd00130">
    <property type="entry name" value="PAS"/>
    <property type="match status" value="1"/>
</dbReference>
<evidence type="ECO:0000256" key="12">
    <source>
        <dbReference type="ARBA" id="ARBA00023136"/>
    </source>
</evidence>
<dbReference type="Gene3D" id="3.30.450.20">
    <property type="entry name" value="PAS domain"/>
    <property type="match status" value="1"/>
</dbReference>
<evidence type="ECO:0000256" key="10">
    <source>
        <dbReference type="ARBA" id="ARBA00022989"/>
    </source>
</evidence>
<dbReference type="OrthoDB" id="5448087at2"/>
<dbReference type="PANTHER" id="PTHR42878">
    <property type="entry name" value="TWO-COMPONENT HISTIDINE KINASE"/>
    <property type="match status" value="1"/>
</dbReference>
<dbReference type="NCBIfam" id="TIGR00229">
    <property type="entry name" value="sensory_box"/>
    <property type="match status" value="1"/>
</dbReference>
<dbReference type="Proteomes" id="UP000032233">
    <property type="component" value="Unassembled WGS sequence"/>
</dbReference>
<dbReference type="SMART" id="SM00388">
    <property type="entry name" value="HisKA"/>
    <property type="match status" value="1"/>
</dbReference>
<dbReference type="InterPro" id="IPR035965">
    <property type="entry name" value="PAS-like_dom_sf"/>
</dbReference>
<dbReference type="STRING" id="1429043.X474_14800"/>
<dbReference type="GO" id="GO:0000156">
    <property type="term" value="F:phosphorelay response regulator activity"/>
    <property type="evidence" value="ECO:0007669"/>
    <property type="project" value="TreeGrafter"/>
</dbReference>
<comment type="subcellular location">
    <subcellularLocation>
        <location evidence="2">Membrane</location>
        <topology evidence="2">Multi-pass membrane protein</topology>
    </subcellularLocation>
</comment>
<dbReference type="EMBL" id="AZAC01000017">
    <property type="protein sequence ID" value="KIX13265.1"/>
    <property type="molecule type" value="Genomic_DNA"/>
</dbReference>
<reference evidence="16 17" key="1">
    <citation type="submission" date="2013-11" db="EMBL/GenBank/DDBJ databases">
        <title>Metagenomic analysis of a methanogenic consortium involved in long chain n-alkane degradation.</title>
        <authorList>
            <person name="Davidova I.A."/>
            <person name="Callaghan A.V."/>
            <person name="Wawrik B."/>
            <person name="Pruitt S."/>
            <person name="Marks C."/>
            <person name="Duncan K.E."/>
            <person name="Suflita J.M."/>
        </authorList>
    </citation>
    <scope>NUCLEOTIDE SEQUENCE [LARGE SCALE GENOMIC DNA]</scope>
    <source>
        <strain evidence="16 17">SPR</strain>
    </source>
</reference>
<dbReference type="InterPro" id="IPR005467">
    <property type="entry name" value="His_kinase_dom"/>
</dbReference>
<dbReference type="RefSeq" id="WP_044349573.1">
    <property type="nucleotide sequence ID" value="NZ_AZAC01000017.1"/>
</dbReference>
<dbReference type="GO" id="GO:0006355">
    <property type="term" value="P:regulation of DNA-templated transcription"/>
    <property type="evidence" value="ECO:0007669"/>
    <property type="project" value="InterPro"/>
</dbReference>
<dbReference type="Pfam" id="PF02518">
    <property type="entry name" value="HATPase_c"/>
    <property type="match status" value="1"/>
</dbReference>
<keyword evidence="8" id="KW-0418">Kinase</keyword>
<evidence type="ECO:0000256" key="1">
    <source>
        <dbReference type="ARBA" id="ARBA00000085"/>
    </source>
</evidence>
<dbReference type="Pfam" id="PF00989">
    <property type="entry name" value="PAS"/>
    <property type="match status" value="1"/>
</dbReference>
<dbReference type="Pfam" id="PF00512">
    <property type="entry name" value="HisKA"/>
    <property type="match status" value="1"/>
</dbReference>